<keyword evidence="4" id="KW-1185">Reference proteome</keyword>
<feature type="domain" description="Polysaccharide lyase 14" evidence="2">
    <location>
        <begin position="82"/>
        <end position="295"/>
    </location>
</feature>
<proteinExistence type="predicted"/>
<protein>
    <recommendedName>
        <fullName evidence="2">Polysaccharide lyase 14 domain-containing protein</fullName>
    </recommendedName>
</protein>
<sequence length="314" mass="35180">MKKYGFTMKQLSYVSCGLLIGSSNALAGEVYHLNFDQFDAGSYSKQNVKDDTNANYGKGFYDGSDPRSDRAMIDSSESVTGNGQSLRITFPAGKLKTADSGVDTRIPLSGTASKNTYAADELYLSYWIKFSDNFEFSQCGGKLPSLGGADYASRENQWKGRIMWRPGGSIQFYMELPHDLDKIDSDFDRFWGEKEVDGGAICDNRFSPYLATSGWHNIELHYKLNSLGQSDGLFEGWVDGNKGYKLVNADVFGNYRPEGGEQDKLTINSILLSTFLGGSSDQYKMAEDTYIWVDEFKVSTTRVNEYHRYSNGQW</sequence>
<dbReference type="Pfam" id="PF21294">
    <property type="entry name" value="Polysacc_lyase_14"/>
    <property type="match status" value="1"/>
</dbReference>
<dbReference type="PANTHER" id="PTHR40124:SF1">
    <property type="entry name" value="DISAGGREGATASE RELATED REPEAT PROTEIN"/>
    <property type="match status" value="1"/>
</dbReference>
<feature type="signal peptide" evidence="1">
    <location>
        <begin position="1"/>
        <end position="27"/>
    </location>
</feature>
<name>A0ABQ6E438_9GAMM</name>
<dbReference type="Gene3D" id="2.60.120.200">
    <property type="match status" value="1"/>
</dbReference>
<evidence type="ECO:0000256" key="1">
    <source>
        <dbReference type="SAM" id="SignalP"/>
    </source>
</evidence>
<dbReference type="InterPro" id="IPR048958">
    <property type="entry name" value="Polysacc_lyase_14"/>
</dbReference>
<dbReference type="RefSeq" id="WP_284205161.1">
    <property type="nucleotide sequence ID" value="NZ_BSPQ01000018.1"/>
</dbReference>
<dbReference type="PANTHER" id="PTHR40124">
    <property type="match status" value="1"/>
</dbReference>
<organism evidence="3 4">
    <name type="scientific">Psychromonas marina</name>
    <dbReference type="NCBI Taxonomy" id="88364"/>
    <lineage>
        <taxon>Bacteria</taxon>
        <taxon>Pseudomonadati</taxon>
        <taxon>Pseudomonadota</taxon>
        <taxon>Gammaproteobacteria</taxon>
        <taxon>Alteromonadales</taxon>
        <taxon>Psychromonadaceae</taxon>
        <taxon>Psychromonas</taxon>
    </lineage>
</organism>
<gene>
    <name evidence="3" type="ORF">GCM10007916_31350</name>
</gene>
<dbReference type="Proteomes" id="UP001157353">
    <property type="component" value="Unassembled WGS sequence"/>
</dbReference>
<comment type="caution">
    <text evidence="3">The sequence shown here is derived from an EMBL/GenBank/DDBJ whole genome shotgun (WGS) entry which is preliminary data.</text>
</comment>
<evidence type="ECO:0000313" key="3">
    <source>
        <dbReference type="EMBL" id="GLS92065.1"/>
    </source>
</evidence>
<dbReference type="EMBL" id="BSPQ01000018">
    <property type="protein sequence ID" value="GLS92065.1"/>
    <property type="molecule type" value="Genomic_DNA"/>
</dbReference>
<keyword evidence="1" id="KW-0732">Signal</keyword>
<feature type="chain" id="PRO_5045205546" description="Polysaccharide lyase 14 domain-containing protein" evidence="1">
    <location>
        <begin position="28"/>
        <end position="314"/>
    </location>
</feature>
<evidence type="ECO:0000313" key="4">
    <source>
        <dbReference type="Proteomes" id="UP001157353"/>
    </source>
</evidence>
<evidence type="ECO:0000259" key="2">
    <source>
        <dbReference type="Pfam" id="PF21294"/>
    </source>
</evidence>
<accession>A0ABQ6E438</accession>
<reference evidence="4" key="1">
    <citation type="journal article" date="2019" name="Int. J. Syst. Evol. Microbiol.">
        <title>The Global Catalogue of Microorganisms (GCM) 10K type strain sequencing project: providing services to taxonomists for standard genome sequencing and annotation.</title>
        <authorList>
            <consortium name="The Broad Institute Genomics Platform"/>
            <consortium name="The Broad Institute Genome Sequencing Center for Infectious Disease"/>
            <person name="Wu L."/>
            <person name="Ma J."/>
        </authorList>
    </citation>
    <scope>NUCLEOTIDE SEQUENCE [LARGE SCALE GENOMIC DNA]</scope>
    <source>
        <strain evidence="4">NBRC 103166</strain>
    </source>
</reference>